<dbReference type="Gene3D" id="3.40.50.2300">
    <property type="match status" value="1"/>
</dbReference>
<dbReference type="InterPro" id="IPR001789">
    <property type="entry name" value="Sig_transdc_resp-reg_receiver"/>
</dbReference>
<accession>A0ABP8NQ07</accession>
<reference evidence="7" key="1">
    <citation type="journal article" date="2019" name="Int. J. Syst. Evol. Microbiol.">
        <title>The Global Catalogue of Microorganisms (GCM) 10K type strain sequencing project: providing services to taxonomists for standard genome sequencing and annotation.</title>
        <authorList>
            <consortium name="The Broad Institute Genomics Platform"/>
            <consortium name="The Broad Institute Genome Sequencing Center for Infectious Disease"/>
            <person name="Wu L."/>
            <person name="Ma J."/>
        </authorList>
    </citation>
    <scope>NUCLEOTIDE SEQUENCE [LARGE SCALE GENOMIC DNA]</scope>
    <source>
        <strain evidence="7">JCM 32105</strain>
    </source>
</reference>
<dbReference type="Proteomes" id="UP001500067">
    <property type="component" value="Unassembled WGS sequence"/>
</dbReference>
<dbReference type="EMBL" id="BAABFA010000024">
    <property type="protein sequence ID" value="GAA4469843.1"/>
    <property type="molecule type" value="Genomic_DNA"/>
</dbReference>
<evidence type="ECO:0000313" key="6">
    <source>
        <dbReference type="EMBL" id="GAA4469843.1"/>
    </source>
</evidence>
<name>A0ABP8NQ07_9BACT</name>
<dbReference type="SMART" id="SM00448">
    <property type="entry name" value="REC"/>
    <property type="match status" value="1"/>
</dbReference>
<dbReference type="PROSITE" id="PS50110">
    <property type="entry name" value="RESPONSE_REGULATORY"/>
    <property type="match status" value="1"/>
</dbReference>
<evidence type="ECO:0000256" key="4">
    <source>
        <dbReference type="PROSITE-ProRule" id="PRU00169"/>
    </source>
</evidence>
<evidence type="ECO:0000256" key="1">
    <source>
        <dbReference type="ARBA" id="ARBA00022553"/>
    </source>
</evidence>
<dbReference type="InterPro" id="IPR039420">
    <property type="entry name" value="WalR-like"/>
</dbReference>
<protein>
    <submittedName>
        <fullName evidence="6">Response regulator</fullName>
    </submittedName>
</protein>
<feature type="modified residue" description="4-aspartylphosphate" evidence="4">
    <location>
        <position position="57"/>
    </location>
</feature>
<evidence type="ECO:0000256" key="2">
    <source>
        <dbReference type="ARBA" id="ARBA00023012"/>
    </source>
</evidence>
<feature type="domain" description="Response regulatory" evidence="5">
    <location>
        <begin position="8"/>
        <end position="127"/>
    </location>
</feature>
<keyword evidence="7" id="KW-1185">Reference proteome</keyword>
<evidence type="ECO:0000259" key="5">
    <source>
        <dbReference type="PROSITE" id="PS50110"/>
    </source>
</evidence>
<dbReference type="Pfam" id="PF00072">
    <property type="entry name" value="Response_reg"/>
    <property type="match status" value="1"/>
</dbReference>
<dbReference type="SUPFAM" id="SSF52172">
    <property type="entry name" value="CheY-like"/>
    <property type="match status" value="1"/>
</dbReference>
<evidence type="ECO:0000313" key="7">
    <source>
        <dbReference type="Proteomes" id="UP001500067"/>
    </source>
</evidence>
<dbReference type="CDD" id="cd00156">
    <property type="entry name" value="REC"/>
    <property type="match status" value="1"/>
</dbReference>
<dbReference type="PANTHER" id="PTHR48111">
    <property type="entry name" value="REGULATOR OF RPOS"/>
    <property type="match status" value="1"/>
</dbReference>
<comment type="caution">
    <text evidence="6">The sequence shown here is derived from an EMBL/GenBank/DDBJ whole genome shotgun (WGS) entry which is preliminary data.</text>
</comment>
<evidence type="ECO:0000256" key="3">
    <source>
        <dbReference type="ARBA" id="ARBA00023125"/>
    </source>
</evidence>
<gene>
    <name evidence="6" type="ORF">GCM10023093_30010</name>
</gene>
<dbReference type="PANTHER" id="PTHR48111:SF40">
    <property type="entry name" value="PHOSPHATE REGULON TRANSCRIPTIONAL REGULATORY PROTEIN PHOB"/>
    <property type="match status" value="1"/>
</dbReference>
<dbReference type="InterPro" id="IPR011006">
    <property type="entry name" value="CheY-like_superfamily"/>
</dbReference>
<keyword evidence="2" id="KW-0902">Two-component regulatory system</keyword>
<keyword evidence="3" id="KW-0238">DNA-binding</keyword>
<keyword evidence="1 4" id="KW-0597">Phosphoprotein</keyword>
<organism evidence="6 7">
    <name type="scientific">Nemorincola caseinilytica</name>
    <dbReference type="NCBI Taxonomy" id="2054315"/>
    <lineage>
        <taxon>Bacteria</taxon>
        <taxon>Pseudomonadati</taxon>
        <taxon>Bacteroidota</taxon>
        <taxon>Chitinophagia</taxon>
        <taxon>Chitinophagales</taxon>
        <taxon>Chitinophagaceae</taxon>
        <taxon>Nemorincola</taxon>
    </lineage>
</organism>
<sequence length="128" mass="14523">MANKMVKKIFVVDDDEMMSTLLEDYLTTKTFHEIKLFSTGEECLKNLREQPDVVILDFNLNSENKDAANGMQILESIKKINKYIHVIMLSGQDAYGTALQTIRKGAEDYVIKDEDAFEKIVAIIDGLS</sequence>
<proteinExistence type="predicted"/>